<proteinExistence type="predicted"/>
<dbReference type="WBParaSite" id="ES5_v2.g17491.t1">
    <property type="protein sequence ID" value="ES5_v2.g17491.t1"/>
    <property type="gene ID" value="ES5_v2.g17491"/>
</dbReference>
<evidence type="ECO:0000313" key="1">
    <source>
        <dbReference type="Proteomes" id="UP000887579"/>
    </source>
</evidence>
<name>A0AC34FKZ4_9BILA</name>
<sequence>MVLFLYIFMFVFTFHLSFAYYPSAFQSSNFGSMDLFNDENMERAFAIQAPPQSLPTVSSMKDTEDELKNDASNVKAMSQRRMLYLPFLRTMRSVPHDKNDVQKNPSRQVAKPNQLKKVSYKYFIRQQPLLG</sequence>
<dbReference type="Proteomes" id="UP000887579">
    <property type="component" value="Unplaced"/>
</dbReference>
<organism evidence="1 2">
    <name type="scientific">Panagrolaimus sp. ES5</name>
    <dbReference type="NCBI Taxonomy" id="591445"/>
    <lineage>
        <taxon>Eukaryota</taxon>
        <taxon>Metazoa</taxon>
        <taxon>Ecdysozoa</taxon>
        <taxon>Nematoda</taxon>
        <taxon>Chromadorea</taxon>
        <taxon>Rhabditida</taxon>
        <taxon>Tylenchina</taxon>
        <taxon>Panagrolaimomorpha</taxon>
        <taxon>Panagrolaimoidea</taxon>
        <taxon>Panagrolaimidae</taxon>
        <taxon>Panagrolaimus</taxon>
    </lineage>
</organism>
<evidence type="ECO:0000313" key="2">
    <source>
        <dbReference type="WBParaSite" id="ES5_v2.g17491.t1"/>
    </source>
</evidence>
<protein>
    <submittedName>
        <fullName evidence="2">Uncharacterized protein</fullName>
    </submittedName>
</protein>
<reference evidence="2" key="1">
    <citation type="submission" date="2022-11" db="UniProtKB">
        <authorList>
            <consortium name="WormBaseParasite"/>
        </authorList>
    </citation>
    <scope>IDENTIFICATION</scope>
</reference>
<accession>A0AC34FKZ4</accession>